<feature type="transmembrane region" description="Helical" evidence="1">
    <location>
        <begin position="12"/>
        <end position="30"/>
    </location>
</feature>
<comment type="caution">
    <text evidence="2">The sequence shown here is derived from an EMBL/GenBank/DDBJ whole genome shotgun (WGS) entry which is preliminary data.</text>
</comment>
<dbReference type="Proteomes" id="UP000621500">
    <property type="component" value="Unassembled WGS sequence"/>
</dbReference>
<evidence type="ECO:0000313" key="3">
    <source>
        <dbReference type="Proteomes" id="UP000621500"/>
    </source>
</evidence>
<feature type="transmembrane region" description="Helical" evidence="1">
    <location>
        <begin position="42"/>
        <end position="60"/>
    </location>
</feature>
<name>A0ABQ4F2V8_9ACTN</name>
<keyword evidence="3" id="KW-1185">Reference proteome</keyword>
<evidence type="ECO:0000256" key="1">
    <source>
        <dbReference type="SAM" id="Phobius"/>
    </source>
</evidence>
<proteinExistence type="predicted"/>
<organism evidence="2 3">
    <name type="scientific">Plantactinospora mayteni</name>
    <dbReference type="NCBI Taxonomy" id="566021"/>
    <lineage>
        <taxon>Bacteria</taxon>
        <taxon>Bacillati</taxon>
        <taxon>Actinomycetota</taxon>
        <taxon>Actinomycetes</taxon>
        <taxon>Micromonosporales</taxon>
        <taxon>Micromonosporaceae</taxon>
        <taxon>Plantactinospora</taxon>
    </lineage>
</organism>
<dbReference type="EMBL" id="BONX01000066">
    <property type="protein sequence ID" value="GIH01235.1"/>
    <property type="molecule type" value="Genomic_DNA"/>
</dbReference>
<keyword evidence="1" id="KW-0472">Membrane</keyword>
<evidence type="ECO:0000313" key="2">
    <source>
        <dbReference type="EMBL" id="GIH01235.1"/>
    </source>
</evidence>
<feature type="transmembrane region" description="Helical" evidence="1">
    <location>
        <begin position="94"/>
        <end position="115"/>
    </location>
</feature>
<reference evidence="2 3" key="1">
    <citation type="submission" date="2021-01" db="EMBL/GenBank/DDBJ databases">
        <title>Whole genome shotgun sequence of Plantactinospora mayteni NBRC 109088.</title>
        <authorList>
            <person name="Komaki H."/>
            <person name="Tamura T."/>
        </authorList>
    </citation>
    <scope>NUCLEOTIDE SEQUENCE [LARGE SCALE GENOMIC DNA]</scope>
    <source>
        <strain evidence="2 3">NBRC 109088</strain>
    </source>
</reference>
<feature type="transmembrane region" description="Helical" evidence="1">
    <location>
        <begin position="67"/>
        <end position="88"/>
    </location>
</feature>
<protein>
    <submittedName>
        <fullName evidence="2">Uncharacterized protein</fullName>
    </submittedName>
</protein>
<keyword evidence="1" id="KW-1133">Transmembrane helix</keyword>
<accession>A0ABQ4F2V8</accession>
<gene>
    <name evidence="2" type="ORF">Pma05_78070</name>
</gene>
<keyword evidence="1" id="KW-0812">Transmembrane</keyword>
<sequence>MAGPLVGRLETVAVARGMAGALTVAMVWYFATSDALRSENPFLVPDLLVAIFALASSLLPRRAAVPAMIFTFGWAAGVFTTSLFHYVVRGEFPVDHIFLILPSLVLAVLLGRVAGGRVPAPERPRPAPARV</sequence>